<dbReference type="AlphaFoldDB" id="A0A3M0K3K2"/>
<protein>
    <submittedName>
        <fullName evidence="1">Uncharacterized protein</fullName>
    </submittedName>
</protein>
<accession>A0A3M0K3K2</accession>
<dbReference type="EMBL" id="QRBI01000120">
    <property type="protein sequence ID" value="RMC06991.1"/>
    <property type="molecule type" value="Genomic_DNA"/>
</dbReference>
<proteinExistence type="predicted"/>
<gene>
    <name evidence="1" type="ORF">DUI87_16444</name>
</gene>
<reference evidence="1 2" key="1">
    <citation type="submission" date="2018-07" db="EMBL/GenBank/DDBJ databases">
        <title>A high quality draft genome assembly of the barn swallow (H. rustica rustica).</title>
        <authorList>
            <person name="Formenti G."/>
            <person name="Chiara M."/>
            <person name="Poveda L."/>
            <person name="Francoijs K.-J."/>
            <person name="Bonisoli-Alquati A."/>
            <person name="Canova L."/>
            <person name="Gianfranceschi L."/>
            <person name="Horner D.S."/>
            <person name="Saino N."/>
        </authorList>
    </citation>
    <scope>NUCLEOTIDE SEQUENCE [LARGE SCALE GENOMIC DNA]</scope>
    <source>
        <strain evidence="1">Chelidonia</strain>
        <tissue evidence="1">Blood</tissue>
    </source>
</reference>
<comment type="caution">
    <text evidence="1">The sequence shown here is derived from an EMBL/GenBank/DDBJ whole genome shotgun (WGS) entry which is preliminary data.</text>
</comment>
<evidence type="ECO:0000313" key="2">
    <source>
        <dbReference type="Proteomes" id="UP000269221"/>
    </source>
</evidence>
<dbReference type="Proteomes" id="UP000269221">
    <property type="component" value="Unassembled WGS sequence"/>
</dbReference>
<name>A0A3M0K3K2_HIRRU</name>
<evidence type="ECO:0000313" key="1">
    <source>
        <dbReference type="EMBL" id="RMC06991.1"/>
    </source>
</evidence>
<organism evidence="1 2">
    <name type="scientific">Hirundo rustica rustica</name>
    <dbReference type="NCBI Taxonomy" id="333673"/>
    <lineage>
        <taxon>Eukaryota</taxon>
        <taxon>Metazoa</taxon>
        <taxon>Chordata</taxon>
        <taxon>Craniata</taxon>
        <taxon>Vertebrata</taxon>
        <taxon>Euteleostomi</taxon>
        <taxon>Archelosauria</taxon>
        <taxon>Archosauria</taxon>
        <taxon>Dinosauria</taxon>
        <taxon>Saurischia</taxon>
        <taxon>Theropoda</taxon>
        <taxon>Coelurosauria</taxon>
        <taxon>Aves</taxon>
        <taxon>Neognathae</taxon>
        <taxon>Neoaves</taxon>
        <taxon>Telluraves</taxon>
        <taxon>Australaves</taxon>
        <taxon>Passeriformes</taxon>
        <taxon>Sylvioidea</taxon>
        <taxon>Hirundinidae</taxon>
        <taxon>Hirundo</taxon>
    </lineage>
</organism>
<keyword evidence="2" id="KW-1185">Reference proteome</keyword>
<sequence>MAEIERRTLLRGSQEFIGALAQDLQTSRKIYDLIFCIIFVFKLGRYAQDVNIETEVRAGWTAKCERLDVSKDEEFGITPSKILLETPQIFDQTIEQQKWI</sequence>